<dbReference type="SUPFAM" id="SSF47986">
    <property type="entry name" value="DEATH domain"/>
    <property type="match status" value="1"/>
</dbReference>
<dbReference type="OrthoDB" id="8888059at2759"/>
<gene>
    <name evidence="2" type="primary">pycard_2</name>
    <name evidence="2" type="ORF">EYF80_065534</name>
</gene>
<dbReference type="Proteomes" id="UP000314294">
    <property type="component" value="Unassembled WGS sequence"/>
</dbReference>
<reference evidence="2 3" key="1">
    <citation type="submission" date="2019-03" db="EMBL/GenBank/DDBJ databases">
        <title>First draft genome of Liparis tanakae, snailfish: a comprehensive survey of snailfish specific genes.</title>
        <authorList>
            <person name="Kim W."/>
            <person name="Song I."/>
            <person name="Jeong J.-H."/>
            <person name="Kim D."/>
            <person name="Kim S."/>
            <person name="Ryu S."/>
            <person name="Song J.Y."/>
            <person name="Lee S.K."/>
        </authorList>
    </citation>
    <scope>NUCLEOTIDE SEQUENCE [LARGE SCALE GENOMIC DNA]</scope>
    <source>
        <tissue evidence="2">Muscle</tissue>
    </source>
</reference>
<proteinExistence type="predicted"/>
<dbReference type="PROSITE" id="PS50824">
    <property type="entry name" value="DAPIN"/>
    <property type="match status" value="1"/>
</dbReference>
<evidence type="ECO:0000259" key="1">
    <source>
        <dbReference type="PROSITE" id="PS50824"/>
    </source>
</evidence>
<dbReference type="Gene3D" id="1.10.533.10">
    <property type="entry name" value="Death Domain, Fas"/>
    <property type="match status" value="1"/>
</dbReference>
<evidence type="ECO:0000313" key="2">
    <source>
        <dbReference type="EMBL" id="TNN24342.1"/>
    </source>
</evidence>
<protein>
    <submittedName>
        <fullName evidence="2">Apoptosis-associated speck-like protein containing a CARD</fullName>
    </submittedName>
</protein>
<dbReference type="InterPro" id="IPR011029">
    <property type="entry name" value="DEATH-like_dom_sf"/>
</dbReference>
<accession>A0A4Z2E7R1</accession>
<name>A0A4Z2E7R1_9TELE</name>
<sequence>MAPKTAKRAIKDALEDLSKAGFERFVDALLDRRATPRVRRSAVEAASRLAVGDVLVETFTEAGAPGVVAELLRGIDCHQAADTLGNRTTLYEAVLAGR</sequence>
<dbReference type="SMART" id="SM01289">
    <property type="entry name" value="PYRIN"/>
    <property type="match status" value="1"/>
</dbReference>
<dbReference type="AlphaFoldDB" id="A0A4Z2E7R1"/>
<dbReference type="InterPro" id="IPR004020">
    <property type="entry name" value="DAPIN"/>
</dbReference>
<comment type="caution">
    <text evidence="2">The sequence shown here is derived from an EMBL/GenBank/DDBJ whole genome shotgun (WGS) entry which is preliminary data.</text>
</comment>
<feature type="domain" description="Pyrin" evidence="1">
    <location>
        <begin position="1"/>
        <end position="91"/>
    </location>
</feature>
<keyword evidence="3" id="KW-1185">Reference proteome</keyword>
<dbReference type="Pfam" id="PF02758">
    <property type="entry name" value="PYRIN"/>
    <property type="match status" value="1"/>
</dbReference>
<evidence type="ECO:0000313" key="3">
    <source>
        <dbReference type="Proteomes" id="UP000314294"/>
    </source>
</evidence>
<dbReference type="EMBL" id="SRLO01015651">
    <property type="protein sequence ID" value="TNN24342.1"/>
    <property type="molecule type" value="Genomic_DNA"/>
</dbReference>
<organism evidence="2 3">
    <name type="scientific">Liparis tanakae</name>
    <name type="common">Tanaka's snailfish</name>
    <dbReference type="NCBI Taxonomy" id="230148"/>
    <lineage>
        <taxon>Eukaryota</taxon>
        <taxon>Metazoa</taxon>
        <taxon>Chordata</taxon>
        <taxon>Craniata</taxon>
        <taxon>Vertebrata</taxon>
        <taxon>Euteleostomi</taxon>
        <taxon>Actinopterygii</taxon>
        <taxon>Neopterygii</taxon>
        <taxon>Teleostei</taxon>
        <taxon>Neoteleostei</taxon>
        <taxon>Acanthomorphata</taxon>
        <taxon>Eupercaria</taxon>
        <taxon>Perciformes</taxon>
        <taxon>Cottioidei</taxon>
        <taxon>Cottales</taxon>
        <taxon>Liparidae</taxon>
        <taxon>Liparis</taxon>
    </lineage>
</organism>